<feature type="transmembrane region" description="Helical" evidence="6">
    <location>
        <begin position="216"/>
        <end position="237"/>
    </location>
</feature>
<dbReference type="Gene3D" id="1.20.1740.10">
    <property type="entry name" value="Amino acid/polyamine transporter I"/>
    <property type="match status" value="1"/>
</dbReference>
<name>I4D2B9_DESAJ</name>
<dbReference type="InterPro" id="IPR050367">
    <property type="entry name" value="APC_superfamily"/>
</dbReference>
<feature type="transmembrane region" description="Helical" evidence="6">
    <location>
        <begin position="51"/>
        <end position="69"/>
    </location>
</feature>
<dbReference type="KEGG" id="dai:Desaci_0896"/>
<feature type="transmembrane region" description="Helical" evidence="6">
    <location>
        <begin position="12"/>
        <end position="31"/>
    </location>
</feature>
<keyword evidence="8" id="KW-1185">Reference proteome</keyword>
<dbReference type="OrthoDB" id="178667at2"/>
<evidence type="ECO:0000256" key="3">
    <source>
        <dbReference type="ARBA" id="ARBA00022692"/>
    </source>
</evidence>
<gene>
    <name evidence="7" type="ordered locus">Desaci_0896</name>
</gene>
<keyword evidence="3 6" id="KW-0812">Transmembrane</keyword>
<dbReference type="AlphaFoldDB" id="I4D2B9"/>
<evidence type="ECO:0000256" key="2">
    <source>
        <dbReference type="ARBA" id="ARBA00022475"/>
    </source>
</evidence>
<feature type="transmembrane region" description="Helical" evidence="6">
    <location>
        <begin position="468"/>
        <end position="489"/>
    </location>
</feature>
<keyword evidence="2" id="KW-1003">Cell membrane</keyword>
<keyword evidence="5 6" id="KW-0472">Membrane</keyword>
<evidence type="ECO:0000256" key="6">
    <source>
        <dbReference type="SAM" id="Phobius"/>
    </source>
</evidence>
<feature type="transmembrane region" description="Helical" evidence="6">
    <location>
        <begin position="144"/>
        <end position="165"/>
    </location>
</feature>
<dbReference type="STRING" id="646529.Desaci_0896"/>
<reference evidence="7 8" key="1">
    <citation type="journal article" date="2012" name="J. Bacteriol.">
        <title>Complete genome sequences of Desulfosporosinus orientis DSM765T, Desulfosporosinus youngiae DSM17734T, Desulfosporosinus meridiei DSM13257T, and Desulfosporosinus acidiphilus DSM22704T.</title>
        <authorList>
            <person name="Pester M."/>
            <person name="Brambilla E."/>
            <person name="Alazard D."/>
            <person name="Rattei T."/>
            <person name="Weinmaier T."/>
            <person name="Han J."/>
            <person name="Lucas S."/>
            <person name="Lapidus A."/>
            <person name="Cheng J.F."/>
            <person name="Goodwin L."/>
            <person name="Pitluck S."/>
            <person name="Peters L."/>
            <person name="Ovchinnikova G."/>
            <person name="Teshima H."/>
            <person name="Detter J.C."/>
            <person name="Han C.S."/>
            <person name="Tapia R."/>
            <person name="Land M.L."/>
            <person name="Hauser L."/>
            <person name="Kyrpides N.C."/>
            <person name="Ivanova N.N."/>
            <person name="Pagani I."/>
            <person name="Huntmann M."/>
            <person name="Wei C.L."/>
            <person name="Davenport K.W."/>
            <person name="Daligault H."/>
            <person name="Chain P.S."/>
            <person name="Chen A."/>
            <person name="Mavromatis K."/>
            <person name="Markowitz V."/>
            <person name="Szeto E."/>
            <person name="Mikhailova N."/>
            <person name="Pati A."/>
            <person name="Wagner M."/>
            <person name="Woyke T."/>
            <person name="Ollivier B."/>
            <person name="Klenk H.P."/>
            <person name="Spring S."/>
            <person name="Loy A."/>
        </authorList>
    </citation>
    <scope>NUCLEOTIDE SEQUENCE [LARGE SCALE GENOMIC DNA]</scope>
    <source>
        <strain evidence="8">DSM 22704 / JCM 16185 / SJ4</strain>
    </source>
</reference>
<dbReference type="GO" id="GO:0005886">
    <property type="term" value="C:plasma membrane"/>
    <property type="evidence" value="ECO:0007669"/>
    <property type="project" value="UniProtKB-SubCell"/>
</dbReference>
<dbReference type="GO" id="GO:0022857">
    <property type="term" value="F:transmembrane transporter activity"/>
    <property type="evidence" value="ECO:0007669"/>
    <property type="project" value="InterPro"/>
</dbReference>
<dbReference type="PANTHER" id="PTHR42770">
    <property type="entry name" value="AMINO ACID TRANSPORTER-RELATED"/>
    <property type="match status" value="1"/>
</dbReference>
<feature type="transmembrane region" description="Helical" evidence="6">
    <location>
        <begin position="438"/>
        <end position="462"/>
    </location>
</feature>
<dbReference type="PIRSF" id="PIRSF006060">
    <property type="entry name" value="AA_transporter"/>
    <property type="match status" value="1"/>
</dbReference>
<feature type="transmembrane region" description="Helical" evidence="6">
    <location>
        <begin position="323"/>
        <end position="345"/>
    </location>
</feature>
<feature type="transmembrane region" description="Helical" evidence="6">
    <location>
        <begin position="172"/>
        <end position="196"/>
    </location>
</feature>
<organism evidence="7 8">
    <name type="scientific">Desulfosporosinus acidiphilus (strain DSM 22704 / JCM 16185 / SJ4)</name>
    <dbReference type="NCBI Taxonomy" id="646529"/>
    <lineage>
        <taxon>Bacteria</taxon>
        <taxon>Bacillati</taxon>
        <taxon>Bacillota</taxon>
        <taxon>Clostridia</taxon>
        <taxon>Eubacteriales</taxon>
        <taxon>Desulfitobacteriaceae</taxon>
        <taxon>Desulfosporosinus</taxon>
    </lineage>
</organism>
<feature type="transmembrane region" description="Helical" evidence="6">
    <location>
        <begin position="377"/>
        <end position="397"/>
    </location>
</feature>
<dbReference type="Proteomes" id="UP000002892">
    <property type="component" value="Chromosome"/>
</dbReference>
<feature type="transmembrane region" description="Helical" evidence="6">
    <location>
        <begin position="257"/>
        <end position="276"/>
    </location>
</feature>
<evidence type="ECO:0000313" key="7">
    <source>
        <dbReference type="EMBL" id="AFM39943.1"/>
    </source>
</evidence>
<feature type="transmembrane region" description="Helical" evidence="6">
    <location>
        <begin position="403"/>
        <end position="426"/>
    </location>
</feature>
<comment type="subcellular location">
    <subcellularLocation>
        <location evidence="1">Cell membrane</location>
        <topology evidence="1">Multi-pass membrane protein</topology>
    </subcellularLocation>
</comment>
<feature type="transmembrane region" description="Helical" evidence="6">
    <location>
        <begin position="116"/>
        <end position="138"/>
    </location>
</feature>
<evidence type="ECO:0000313" key="8">
    <source>
        <dbReference type="Proteomes" id="UP000002892"/>
    </source>
</evidence>
<protein>
    <submittedName>
        <fullName evidence="7">Amino acid transporter</fullName>
    </submittedName>
</protein>
<accession>I4D2B9</accession>
<proteinExistence type="predicted"/>
<dbReference type="HOGENOM" id="CLU_516410_0_0_9"/>
<dbReference type="InterPro" id="IPR002293">
    <property type="entry name" value="AA/rel_permease1"/>
</dbReference>
<dbReference type="eggNOG" id="COG0531">
    <property type="taxonomic scope" value="Bacteria"/>
</dbReference>
<dbReference type="RefSeq" id="WP_014825954.1">
    <property type="nucleotide sequence ID" value="NC_018068.1"/>
</dbReference>
<sequence length="507" mass="54478">MPETEMKKTLGLTGVTVNAMALIAPGAFLWLTYQIQSAQVDTSGNTTGGDMFAGLVFALILAFLTAISYSKLAELYPEAGTGSSYYFAEQAFLNRELKVSGFSRIAKFLTGWFSHLYYWVYPGVMVAMFATMVTYIAGQLNVTLSIPVQIIIAVAFAFIVGAVAYRGINGSTLFAILINVIQIVTLVFITVLALIYRLNNPQHVQFVHKSLLDIIMPHNFSAVLFQATISILLLVGFESTTALAAEAKSPKHVSRGVILSLILQGLIFYLFEYFGANAWINTSYTQTIGNKTFTGLDAAAQSGAPIGDMVQNLGNVLLNNSGFALMIIVSISVAIAIFGSTLSCMNSGVRVTYAMSKDKEVPSILGMLHPKHATPHAGVWILTIASALIGGFGVISVRNLTAITLFSNVGTFIIYGMTNIISLIAFMRHPAQNKVLHLIVPILGFIANLGMLIAVFYLGILGGGDTKIAALEAIAATGIWTVIGIFYLISNSRSLGRKIITSHNAAR</sequence>
<dbReference type="Pfam" id="PF13520">
    <property type="entry name" value="AA_permease_2"/>
    <property type="match status" value="1"/>
</dbReference>
<evidence type="ECO:0000256" key="5">
    <source>
        <dbReference type="ARBA" id="ARBA00023136"/>
    </source>
</evidence>
<keyword evidence="4 6" id="KW-1133">Transmembrane helix</keyword>
<dbReference type="EMBL" id="CP003639">
    <property type="protein sequence ID" value="AFM39943.1"/>
    <property type="molecule type" value="Genomic_DNA"/>
</dbReference>
<evidence type="ECO:0000256" key="1">
    <source>
        <dbReference type="ARBA" id="ARBA00004651"/>
    </source>
</evidence>
<evidence type="ECO:0000256" key="4">
    <source>
        <dbReference type="ARBA" id="ARBA00022989"/>
    </source>
</evidence>
<dbReference type="PANTHER" id="PTHR42770:SF7">
    <property type="entry name" value="MEMBRANE PROTEIN"/>
    <property type="match status" value="1"/>
</dbReference>